<evidence type="ECO:0000313" key="3">
    <source>
        <dbReference type="Proteomes" id="UP001497472"/>
    </source>
</evidence>
<dbReference type="AlphaFoldDB" id="A0AAV1JGD8"/>
<evidence type="ECO:0000313" key="2">
    <source>
        <dbReference type="EMBL" id="CAK1547477.1"/>
    </source>
</evidence>
<name>A0AAV1JGD8_9NEOP</name>
<gene>
    <name evidence="2" type="ORF">LNINA_LOCUS6953</name>
</gene>
<accession>A0AAV1JGD8</accession>
<dbReference type="EMBL" id="CAVLEF010000009">
    <property type="protein sequence ID" value="CAK1547477.1"/>
    <property type="molecule type" value="Genomic_DNA"/>
</dbReference>
<reference evidence="2 3" key="1">
    <citation type="submission" date="2023-11" db="EMBL/GenBank/DDBJ databases">
        <authorList>
            <person name="Okamura Y."/>
        </authorList>
    </citation>
    <scope>NUCLEOTIDE SEQUENCE [LARGE SCALE GENOMIC DNA]</scope>
</reference>
<evidence type="ECO:0000256" key="1">
    <source>
        <dbReference type="SAM" id="MobiDB-lite"/>
    </source>
</evidence>
<dbReference type="Proteomes" id="UP001497472">
    <property type="component" value="Unassembled WGS sequence"/>
</dbReference>
<comment type="caution">
    <text evidence="2">The sequence shown here is derived from an EMBL/GenBank/DDBJ whole genome shotgun (WGS) entry which is preliminary data.</text>
</comment>
<proteinExistence type="predicted"/>
<sequence>MHSRQVFVRNAWPSDARDAGSPTRSAVSRTLVGAAARSPTPGRGILPSAERTNRGPRRRSIRWNLALATPSLLK</sequence>
<organism evidence="2 3">
    <name type="scientific">Leptosia nina</name>
    <dbReference type="NCBI Taxonomy" id="320188"/>
    <lineage>
        <taxon>Eukaryota</taxon>
        <taxon>Metazoa</taxon>
        <taxon>Ecdysozoa</taxon>
        <taxon>Arthropoda</taxon>
        <taxon>Hexapoda</taxon>
        <taxon>Insecta</taxon>
        <taxon>Pterygota</taxon>
        <taxon>Neoptera</taxon>
        <taxon>Endopterygota</taxon>
        <taxon>Lepidoptera</taxon>
        <taxon>Glossata</taxon>
        <taxon>Ditrysia</taxon>
        <taxon>Papilionoidea</taxon>
        <taxon>Pieridae</taxon>
        <taxon>Pierinae</taxon>
        <taxon>Leptosia</taxon>
    </lineage>
</organism>
<protein>
    <submittedName>
        <fullName evidence="2">Uncharacterized protein</fullName>
    </submittedName>
</protein>
<keyword evidence="3" id="KW-1185">Reference proteome</keyword>
<feature type="region of interest" description="Disordered" evidence="1">
    <location>
        <begin position="1"/>
        <end position="57"/>
    </location>
</feature>